<proteinExistence type="predicted"/>
<name>A0A1S6L3L1_9CAUD</name>
<organism evidence="1 2">
    <name type="scientific">Erwinia phage vB_EamM_Yoloswag</name>
    <dbReference type="NCBI Taxonomy" id="1958956"/>
    <lineage>
        <taxon>Viruses</taxon>
        <taxon>Duplodnaviria</taxon>
        <taxon>Heunggongvirae</taxon>
        <taxon>Uroviricota</taxon>
        <taxon>Caudoviricetes</taxon>
        <taxon>Yoloswagvirus</taxon>
        <taxon>Yoloswagvirus yoloswag</taxon>
    </lineage>
</organism>
<sequence length="145" mass="16402">MGVVNGIDAHNFPTQSRDVGVKSLLETPHGKYPAVAVRRDREEPNDVIWRIDGELLPIDMQFGSAQHAYISQRSLDSYPNEPFIRARGKFCMEGKTTAICFRYNTKESCEGICVYDRGPFTVFLITTGPHEGRYVSAHECQYSHC</sequence>
<keyword evidence="2" id="KW-1185">Reference proteome</keyword>
<evidence type="ECO:0000313" key="1">
    <source>
        <dbReference type="EMBL" id="AQT28762.1"/>
    </source>
</evidence>
<gene>
    <name evidence="1" type="ORF">YOLOSWAG_292</name>
</gene>
<dbReference type="Proteomes" id="UP000221250">
    <property type="component" value="Segment"/>
</dbReference>
<accession>A0A1S6L3L1</accession>
<protein>
    <submittedName>
        <fullName evidence="1">Uncharacterized protein</fullName>
    </submittedName>
</protein>
<dbReference type="EMBL" id="KY448244">
    <property type="protein sequence ID" value="AQT28762.1"/>
    <property type="molecule type" value="Genomic_DNA"/>
</dbReference>
<reference evidence="1 2" key="1">
    <citation type="submission" date="2017-01" db="EMBL/GenBank/DDBJ databases">
        <authorList>
            <person name="Mah S.A."/>
            <person name="Swanson W.J."/>
            <person name="Moy G.W."/>
            <person name="Vacquier V.D."/>
        </authorList>
    </citation>
    <scope>NUCLEOTIDE SEQUENCE [LARGE SCALE GENOMIC DNA]</scope>
</reference>
<evidence type="ECO:0000313" key="2">
    <source>
        <dbReference type="Proteomes" id="UP000221250"/>
    </source>
</evidence>